<dbReference type="RefSeq" id="WP_029566718.1">
    <property type="nucleotide sequence ID" value="NZ_JNVC02000015.1"/>
</dbReference>
<organism evidence="2 3">
    <name type="scientific">Metabacillus indicus</name>
    <name type="common">Bacillus indicus</name>
    <dbReference type="NCBI Taxonomy" id="246786"/>
    <lineage>
        <taxon>Bacteria</taxon>
        <taxon>Bacillati</taxon>
        <taxon>Bacillota</taxon>
        <taxon>Bacilli</taxon>
        <taxon>Bacillales</taxon>
        <taxon>Bacillaceae</taxon>
        <taxon>Metabacillus</taxon>
    </lineage>
</organism>
<reference evidence="2 3" key="1">
    <citation type="journal article" date="2005" name="Int. J. Syst. Evol. Microbiol.">
        <title>Bacillus cibi sp. nov., isolated from jeotgal, a traditional Korean fermented seafood.</title>
        <authorList>
            <person name="Yoon J.H."/>
            <person name="Lee C.H."/>
            <person name="Oh T.K."/>
        </authorList>
    </citation>
    <scope>NUCLEOTIDE SEQUENCE [LARGE SCALE GENOMIC DNA]</scope>
    <source>
        <strain evidence="2 3">DSM 16189</strain>
    </source>
</reference>
<accession>A0A084GKV7</accession>
<sequence>MLKSKWFFISLIGLSITVMILTALPLFLNPPDEGGAFKPRGLPPMNEMPAGGMPGAGLPENMDMFKVQQFIEEVKKNGGLTPELKQLAEEMGLPNQILQMMGTAGPPKTLNNVSVGAMIMGTIVLAFSTYRLYKLRRSNSQET</sequence>
<dbReference type="AlphaFoldDB" id="A0A084GKV7"/>
<evidence type="ECO:0000313" key="3">
    <source>
        <dbReference type="Proteomes" id="UP000028549"/>
    </source>
</evidence>
<keyword evidence="1" id="KW-1133">Transmembrane helix</keyword>
<dbReference type="Proteomes" id="UP000028549">
    <property type="component" value="Unassembled WGS sequence"/>
</dbReference>
<protein>
    <submittedName>
        <fullName evidence="2">Uncharacterized protein</fullName>
    </submittedName>
</protein>
<name>A0A084GKV7_METID</name>
<feature type="transmembrane region" description="Helical" evidence="1">
    <location>
        <begin position="113"/>
        <end position="133"/>
    </location>
</feature>
<dbReference type="STRING" id="246786.GS18_0218505"/>
<keyword evidence="1" id="KW-0472">Membrane</keyword>
<comment type="caution">
    <text evidence="2">The sequence shown here is derived from an EMBL/GenBank/DDBJ whole genome shotgun (WGS) entry which is preliminary data.</text>
</comment>
<evidence type="ECO:0000313" key="2">
    <source>
        <dbReference type="EMBL" id="KEZ47969.1"/>
    </source>
</evidence>
<feature type="transmembrane region" description="Helical" evidence="1">
    <location>
        <begin position="7"/>
        <end position="28"/>
    </location>
</feature>
<dbReference type="OrthoDB" id="2972590at2"/>
<keyword evidence="1" id="KW-0812">Transmembrane</keyword>
<dbReference type="EMBL" id="JNVC02000015">
    <property type="protein sequence ID" value="KEZ47969.1"/>
    <property type="molecule type" value="Genomic_DNA"/>
</dbReference>
<evidence type="ECO:0000256" key="1">
    <source>
        <dbReference type="SAM" id="Phobius"/>
    </source>
</evidence>
<keyword evidence="3" id="KW-1185">Reference proteome</keyword>
<proteinExistence type="predicted"/>
<gene>
    <name evidence="2" type="ORF">GS18_0218505</name>
</gene>